<sequence>MKKLDVLLMLLSGLFPVAGIMKQIPLEQSLYIGGLLFFTSFGSYFAKKIYSRICSWIAYAPFITLLLVIWYQDISTSSIIANAKIAACIALIPCLFRFRTYGLTFGLFSLWAALLWDIKEVQSLVILERMSSLMTSNFKYLMLLVGGLIFGGLIAMLLHRKEEDNKENITLFQQKKKRKKLSFKIPLPRLPKFKIKLFKFGGKVSKRKTPEKISEHNYDKPAPATTTTYEMTEQINSYKEGTAQGQTRMERRRNRYNA</sequence>
<accession>A0A0G8C013</accession>
<dbReference type="InterPro" id="IPR025080">
    <property type="entry name" value="DUF3959"/>
</dbReference>
<dbReference type="AlphaFoldDB" id="A0A0G8C013"/>
<keyword evidence="2" id="KW-1133">Transmembrane helix</keyword>
<organism evidence="3 4">
    <name type="scientific">Bacillus wiedmannii</name>
    <dbReference type="NCBI Taxonomy" id="1890302"/>
    <lineage>
        <taxon>Bacteria</taxon>
        <taxon>Bacillati</taxon>
        <taxon>Bacillota</taxon>
        <taxon>Bacilli</taxon>
        <taxon>Bacillales</taxon>
        <taxon>Bacillaceae</taxon>
        <taxon>Bacillus</taxon>
        <taxon>Bacillus cereus group</taxon>
    </lineage>
</organism>
<reference evidence="3 4" key="1">
    <citation type="journal article" date="2015" name="Genome Announc.">
        <title>Next-Generation Whole-Genome Sequencing of Eight Strains of Bacillus cereus, Isolated from Food.</title>
        <authorList>
            <person name="Krawczyk A.O."/>
            <person name="de Jong A."/>
            <person name="Eijlander R.T."/>
            <person name="Berendsen E.M."/>
            <person name="Holsappel S."/>
            <person name="Wells-Bennik M.H."/>
            <person name="Kuipers O.P."/>
        </authorList>
    </citation>
    <scope>NUCLEOTIDE SEQUENCE [LARGE SCALE GENOMIC DNA]</scope>
    <source>
        <strain evidence="3 4">B4147</strain>
    </source>
</reference>
<evidence type="ECO:0008006" key="5">
    <source>
        <dbReference type="Google" id="ProtNLM"/>
    </source>
</evidence>
<dbReference type="PATRIC" id="fig|1396.433.peg.4999"/>
<evidence type="ECO:0000256" key="2">
    <source>
        <dbReference type="SAM" id="Phobius"/>
    </source>
</evidence>
<comment type="caution">
    <text evidence="3">The sequence shown here is derived from an EMBL/GenBank/DDBJ whole genome shotgun (WGS) entry which is preliminary data.</text>
</comment>
<feature type="transmembrane region" description="Helical" evidence="2">
    <location>
        <begin position="53"/>
        <end position="71"/>
    </location>
</feature>
<feature type="transmembrane region" description="Helical" evidence="2">
    <location>
        <begin position="101"/>
        <end position="118"/>
    </location>
</feature>
<proteinExistence type="predicted"/>
<feature type="region of interest" description="Disordered" evidence="1">
    <location>
        <begin position="239"/>
        <end position="258"/>
    </location>
</feature>
<evidence type="ECO:0000313" key="3">
    <source>
        <dbReference type="EMBL" id="KKZ93035.1"/>
    </source>
</evidence>
<feature type="transmembrane region" description="Helical" evidence="2">
    <location>
        <begin position="138"/>
        <end position="158"/>
    </location>
</feature>
<evidence type="ECO:0000313" key="4">
    <source>
        <dbReference type="Proteomes" id="UP000035350"/>
    </source>
</evidence>
<dbReference type="Proteomes" id="UP000035350">
    <property type="component" value="Unassembled WGS sequence"/>
</dbReference>
<keyword evidence="2" id="KW-0472">Membrane</keyword>
<feature type="transmembrane region" description="Helical" evidence="2">
    <location>
        <begin position="29"/>
        <end position="46"/>
    </location>
</feature>
<name>A0A0G8C013_9BACI</name>
<dbReference type="Pfam" id="PF13105">
    <property type="entry name" value="DUF3959"/>
    <property type="match status" value="1"/>
</dbReference>
<reference evidence="4" key="2">
    <citation type="submission" date="2015-04" db="EMBL/GenBank/DDBJ databases">
        <title>Draft Genome Sequences of Eight Spore-Forming Food Isolates of Bacillus cereus Genome sequencing.</title>
        <authorList>
            <person name="Krawcyk A.O."/>
            <person name="de Jong A."/>
            <person name="Eijlander R.T."/>
            <person name="Berendsen E.M."/>
            <person name="Holsappel S."/>
            <person name="Wells-Bennik M."/>
            <person name="Kuipers O.P."/>
        </authorList>
    </citation>
    <scope>NUCLEOTIDE SEQUENCE [LARGE SCALE GENOMIC DNA]</scope>
    <source>
        <strain evidence="4">B4147</strain>
    </source>
</reference>
<protein>
    <recommendedName>
        <fullName evidence="5">DUF3959 domain-containing protein</fullName>
    </recommendedName>
</protein>
<evidence type="ECO:0000256" key="1">
    <source>
        <dbReference type="SAM" id="MobiDB-lite"/>
    </source>
</evidence>
<gene>
    <name evidence="3" type="ORF">B4147_2271</name>
</gene>
<keyword evidence="2" id="KW-0812">Transmembrane</keyword>
<dbReference type="RefSeq" id="WP_046959529.1">
    <property type="nucleotide sequence ID" value="NZ_CP036101.1"/>
</dbReference>
<feature type="transmembrane region" description="Helical" evidence="2">
    <location>
        <begin position="77"/>
        <end position="96"/>
    </location>
</feature>
<dbReference type="EMBL" id="LCYN01000031">
    <property type="protein sequence ID" value="KKZ93035.1"/>
    <property type="molecule type" value="Genomic_DNA"/>
</dbReference>